<feature type="chain" id="PRO_5026802393" description="Pyrrolo-quinoline quinone repeat domain-containing protein" evidence="1">
    <location>
        <begin position="26"/>
        <end position="377"/>
    </location>
</feature>
<reference evidence="3" key="1">
    <citation type="submission" date="2020-02" db="EMBL/GenBank/DDBJ databases">
        <authorList>
            <person name="Meier V. D."/>
        </authorList>
    </citation>
    <scope>NUCLEOTIDE SEQUENCE</scope>
    <source>
        <strain evidence="3">AVDCRST_MAG68</strain>
    </source>
</reference>
<name>A0A6J4L3L1_9BACT</name>
<keyword evidence="1" id="KW-0732">Signal</keyword>
<evidence type="ECO:0000313" key="3">
    <source>
        <dbReference type="EMBL" id="CAA9321609.1"/>
    </source>
</evidence>
<evidence type="ECO:0000259" key="2">
    <source>
        <dbReference type="Pfam" id="PF13360"/>
    </source>
</evidence>
<dbReference type="InterPro" id="IPR002372">
    <property type="entry name" value="PQQ_rpt_dom"/>
</dbReference>
<feature type="signal peptide" evidence="1">
    <location>
        <begin position="1"/>
        <end position="25"/>
    </location>
</feature>
<dbReference type="SUPFAM" id="SSF50998">
    <property type="entry name" value="Quinoprotein alcohol dehydrogenase-like"/>
    <property type="match status" value="3"/>
</dbReference>
<dbReference type="InterPro" id="IPR011047">
    <property type="entry name" value="Quinoprotein_ADH-like_sf"/>
</dbReference>
<gene>
    <name evidence="3" type="ORF">AVDCRST_MAG68-1956</name>
</gene>
<proteinExistence type="predicted"/>
<dbReference type="Pfam" id="PF13360">
    <property type="entry name" value="PQQ_2"/>
    <property type="match status" value="1"/>
</dbReference>
<feature type="domain" description="Pyrrolo-quinoline quinone repeat" evidence="2">
    <location>
        <begin position="107"/>
        <end position="264"/>
    </location>
</feature>
<dbReference type="EMBL" id="CADCTW010000095">
    <property type="protein sequence ID" value="CAA9321609.1"/>
    <property type="molecule type" value="Genomic_DNA"/>
</dbReference>
<dbReference type="InterPro" id="IPR015943">
    <property type="entry name" value="WD40/YVTN_repeat-like_dom_sf"/>
</dbReference>
<dbReference type="PANTHER" id="PTHR34512">
    <property type="entry name" value="CELL SURFACE PROTEIN"/>
    <property type="match status" value="1"/>
</dbReference>
<dbReference type="InterPro" id="IPR018391">
    <property type="entry name" value="PQQ_b-propeller_rpt"/>
</dbReference>
<dbReference type="PANTHER" id="PTHR34512:SF30">
    <property type="entry name" value="OUTER MEMBRANE PROTEIN ASSEMBLY FACTOR BAMB"/>
    <property type="match status" value="1"/>
</dbReference>
<evidence type="ECO:0000256" key="1">
    <source>
        <dbReference type="SAM" id="SignalP"/>
    </source>
</evidence>
<dbReference type="Gene3D" id="2.140.10.10">
    <property type="entry name" value="Quinoprotein alcohol dehydrogenase-like superfamily"/>
    <property type="match status" value="2"/>
</dbReference>
<accession>A0A6J4L3L1</accession>
<sequence>MGSWTHCPRAAAAALLACILSGAGACRESVGSAGGRDQLLWRAPLEARDQGSISVPVTDGARVYAIGGGLVALDAQNGSVAWRAPLTKYAPINVALGGGRVFAVEELAYAFDAATGRELWRFTPDSDGALGESTADDRALYFGTGSHRVYALDAATGQPLWTTDVGPDWEHTGIVLGVTVSGDTLYAAVRQYNAANGYISTGWIFALDRGTGRVLWSYRNGEGKDIRSVSSAPTVAGRLLLASDLHGNSFFAVDRLTGKEVWRVNGARGYVGPRQAPSAVGEMAYITSSDTHAYAVELQTGRIVWKKKLPASSNSFAVCGDRIFAAWLGLSILDRNTGRVLYQSDDESSDYPTSGFAVHDDRVFVLGNRAAYAYRCR</sequence>
<dbReference type="SMART" id="SM00564">
    <property type="entry name" value="PQQ"/>
    <property type="match status" value="6"/>
</dbReference>
<dbReference type="Gene3D" id="2.130.10.10">
    <property type="entry name" value="YVTN repeat-like/Quinoprotein amine dehydrogenase"/>
    <property type="match status" value="1"/>
</dbReference>
<organism evidence="3">
    <name type="scientific">uncultured Gemmatimonadota bacterium</name>
    <dbReference type="NCBI Taxonomy" id="203437"/>
    <lineage>
        <taxon>Bacteria</taxon>
        <taxon>Pseudomonadati</taxon>
        <taxon>Gemmatimonadota</taxon>
        <taxon>environmental samples</taxon>
    </lineage>
</organism>
<protein>
    <recommendedName>
        <fullName evidence="2">Pyrrolo-quinoline quinone repeat domain-containing protein</fullName>
    </recommendedName>
</protein>
<dbReference type="AlphaFoldDB" id="A0A6J4L3L1"/>